<dbReference type="RefSeq" id="WP_104850996.1">
    <property type="nucleotide sequence ID" value="NZ_PKOZ01000031.1"/>
</dbReference>
<name>A0A2S7MV38_9BACI</name>
<dbReference type="PROSITE" id="PS51257">
    <property type="entry name" value="PROKAR_LIPOPROTEIN"/>
    <property type="match status" value="1"/>
</dbReference>
<evidence type="ECO:0008006" key="3">
    <source>
        <dbReference type="Google" id="ProtNLM"/>
    </source>
</evidence>
<dbReference type="EMBL" id="PKOZ01000031">
    <property type="protein sequence ID" value="PQD93653.1"/>
    <property type="molecule type" value="Genomic_DNA"/>
</dbReference>
<dbReference type="Pfam" id="PF13162">
    <property type="entry name" value="DUF3997"/>
    <property type="match status" value="1"/>
</dbReference>
<gene>
    <name evidence="1" type="ORF">CYL18_18785</name>
</gene>
<protein>
    <recommendedName>
        <fullName evidence="3">DUF3997 domain-containing protein</fullName>
    </recommendedName>
</protein>
<dbReference type="OrthoDB" id="1756234at2"/>
<evidence type="ECO:0000313" key="2">
    <source>
        <dbReference type="Proteomes" id="UP000239663"/>
    </source>
</evidence>
<keyword evidence="2" id="KW-1185">Reference proteome</keyword>
<sequence>MSRNLYFYISLTAITIISLLFLTGCPGASDYDIDLPDNYSIVRTSANEVTIAPKTSKDSWGSTIIPAKVTEVGWDDQYIIAKQINIDSESSNGSGIPDEQEYHFWIIQIKTGEVTGPLDDLSLTKKKEEYRISNDIVLKKIEDLKKNYTY</sequence>
<comment type="caution">
    <text evidence="1">The sequence shown here is derived from an EMBL/GenBank/DDBJ whole genome shotgun (WGS) entry which is preliminary data.</text>
</comment>
<dbReference type="AlphaFoldDB" id="A0A2S7MV38"/>
<dbReference type="Proteomes" id="UP000239663">
    <property type="component" value="Unassembled WGS sequence"/>
</dbReference>
<proteinExistence type="predicted"/>
<evidence type="ECO:0000313" key="1">
    <source>
        <dbReference type="EMBL" id="PQD93653.1"/>
    </source>
</evidence>
<reference evidence="1 2" key="1">
    <citation type="submission" date="2017-12" db="EMBL/GenBank/DDBJ databases">
        <title>Taxonomic description and draft genome of Pradoshia cofamensis Gen. nov., sp. nov., a thermotolerant bacillale isolated from anterior gut of earthworm Eisenia fetida.</title>
        <authorList>
            <person name="Saha T."/>
            <person name="Chakraborty R."/>
        </authorList>
    </citation>
    <scope>NUCLEOTIDE SEQUENCE [LARGE SCALE GENOMIC DNA]</scope>
    <source>
        <strain evidence="1 2">EAG3</strain>
    </source>
</reference>
<organism evidence="1 2">
    <name type="scientific">Pradoshia eiseniae</name>
    <dbReference type="NCBI Taxonomy" id="2064768"/>
    <lineage>
        <taxon>Bacteria</taxon>
        <taxon>Bacillati</taxon>
        <taxon>Bacillota</taxon>
        <taxon>Bacilli</taxon>
        <taxon>Bacillales</taxon>
        <taxon>Bacillaceae</taxon>
        <taxon>Pradoshia</taxon>
    </lineage>
</organism>
<accession>A0A2S7MV38</accession>
<dbReference type="InterPro" id="IPR025059">
    <property type="entry name" value="DUF3997"/>
</dbReference>